<protein>
    <submittedName>
        <fullName evidence="5">MarR family transcriptional regulator</fullName>
    </submittedName>
</protein>
<dbReference type="SMART" id="SM00347">
    <property type="entry name" value="HTH_MARR"/>
    <property type="match status" value="1"/>
</dbReference>
<sequence length="154" mass="18470">MNKEEVIMTGLRNVFNKIAWLNKSEMQEALKDYKSSEVHCIEAIHELDNPNVRSLTEQLFMTRGAISKLTKRLQSKKLIESYQNEHNKKEIYFRLTPKGQQVYHTHQQLHAKFDARDQDVFESLTQQEFESIQHFIEKYNQHLDKEIKNKRLQH</sequence>
<evidence type="ECO:0000313" key="6">
    <source>
        <dbReference type="Proteomes" id="UP000240717"/>
    </source>
</evidence>
<reference evidence="5 6" key="1">
    <citation type="journal article" date="2016" name="Front. Microbiol.">
        <title>Comprehensive Phylogenetic Analysis of Bovine Non-aureus Staphylococci Species Based on Whole-Genome Sequencing.</title>
        <authorList>
            <person name="Naushad S."/>
            <person name="Barkema H.W."/>
            <person name="Luby C."/>
            <person name="Condas L.A."/>
            <person name="Nobrega D.B."/>
            <person name="Carson D.A."/>
            <person name="De Buck J."/>
        </authorList>
    </citation>
    <scope>NUCLEOTIDE SEQUENCE [LARGE SCALE GENOMIC DNA]</scope>
    <source>
        <strain evidence="5 6">SNUC 2993</strain>
    </source>
</reference>
<dbReference type="InterPro" id="IPR052067">
    <property type="entry name" value="Metal_resp_HTH_trans_reg"/>
</dbReference>
<keyword evidence="3" id="KW-0804">Transcription</keyword>
<dbReference type="PANTHER" id="PTHR35790">
    <property type="entry name" value="HTH-TYPE TRANSCRIPTIONAL REGULATOR PCHR"/>
    <property type="match status" value="1"/>
</dbReference>
<evidence type="ECO:0000256" key="2">
    <source>
        <dbReference type="ARBA" id="ARBA00023125"/>
    </source>
</evidence>
<keyword evidence="1" id="KW-0805">Transcription regulation</keyword>
<dbReference type="InterPro" id="IPR000835">
    <property type="entry name" value="HTH_MarR-typ"/>
</dbReference>
<dbReference type="Pfam" id="PF01047">
    <property type="entry name" value="MarR"/>
    <property type="match status" value="1"/>
</dbReference>
<keyword evidence="2" id="KW-0238">DNA-binding</keyword>
<gene>
    <name evidence="5" type="ORF">BU085_04005</name>
</gene>
<dbReference type="InterPro" id="IPR036388">
    <property type="entry name" value="WH-like_DNA-bd_sf"/>
</dbReference>
<feature type="domain" description="HTH marR-type" evidence="4">
    <location>
        <begin position="4"/>
        <end position="141"/>
    </location>
</feature>
<dbReference type="STRING" id="1194526.A284_05135"/>
<dbReference type="GO" id="GO:0003677">
    <property type="term" value="F:DNA binding"/>
    <property type="evidence" value="ECO:0007669"/>
    <property type="project" value="UniProtKB-KW"/>
</dbReference>
<evidence type="ECO:0000256" key="1">
    <source>
        <dbReference type="ARBA" id="ARBA00023015"/>
    </source>
</evidence>
<dbReference type="RefSeq" id="WP_075778990.1">
    <property type="nucleotide sequence ID" value="NZ_JAIBNN010000001.1"/>
</dbReference>
<dbReference type="PANTHER" id="PTHR35790:SF4">
    <property type="entry name" value="HTH-TYPE TRANSCRIPTIONAL REGULATOR PCHR"/>
    <property type="match status" value="1"/>
</dbReference>
<name>A0A2T4Q1U8_STAWA</name>
<evidence type="ECO:0000256" key="3">
    <source>
        <dbReference type="ARBA" id="ARBA00023163"/>
    </source>
</evidence>
<dbReference type="InterPro" id="IPR036390">
    <property type="entry name" value="WH_DNA-bd_sf"/>
</dbReference>
<accession>A0A2T4Q1U8</accession>
<dbReference type="EMBL" id="PZEV01000009">
    <property type="protein sequence ID" value="PTI51700.1"/>
    <property type="molecule type" value="Genomic_DNA"/>
</dbReference>
<evidence type="ECO:0000313" key="5">
    <source>
        <dbReference type="EMBL" id="PTI51700.1"/>
    </source>
</evidence>
<evidence type="ECO:0000259" key="4">
    <source>
        <dbReference type="PROSITE" id="PS50995"/>
    </source>
</evidence>
<dbReference type="SUPFAM" id="SSF46785">
    <property type="entry name" value="Winged helix' DNA-binding domain"/>
    <property type="match status" value="1"/>
</dbReference>
<dbReference type="AlphaFoldDB" id="A0A2T4Q1U8"/>
<dbReference type="GO" id="GO:0003700">
    <property type="term" value="F:DNA-binding transcription factor activity"/>
    <property type="evidence" value="ECO:0007669"/>
    <property type="project" value="InterPro"/>
</dbReference>
<dbReference type="PROSITE" id="PS50995">
    <property type="entry name" value="HTH_MARR_2"/>
    <property type="match status" value="1"/>
</dbReference>
<dbReference type="Proteomes" id="UP000240717">
    <property type="component" value="Unassembled WGS sequence"/>
</dbReference>
<comment type="caution">
    <text evidence="5">The sequence shown here is derived from an EMBL/GenBank/DDBJ whole genome shotgun (WGS) entry which is preliminary data.</text>
</comment>
<organism evidence="5 6">
    <name type="scientific">Staphylococcus warneri</name>
    <dbReference type="NCBI Taxonomy" id="1292"/>
    <lineage>
        <taxon>Bacteria</taxon>
        <taxon>Bacillati</taxon>
        <taxon>Bacillota</taxon>
        <taxon>Bacilli</taxon>
        <taxon>Bacillales</taxon>
        <taxon>Staphylococcaceae</taxon>
        <taxon>Staphylococcus</taxon>
    </lineage>
</organism>
<proteinExistence type="predicted"/>
<dbReference type="Gene3D" id="1.10.10.10">
    <property type="entry name" value="Winged helix-like DNA-binding domain superfamily/Winged helix DNA-binding domain"/>
    <property type="match status" value="1"/>
</dbReference>